<dbReference type="InterPro" id="IPR011978">
    <property type="entry name" value="YgfB-like"/>
</dbReference>
<dbReference type="EMBL" id="CP050253">
    <property type="protein sequence ID" value="QIQ22382.1"/>
    <property type="molecule type" value="Genomic_DNA"/>
</dbReference>
<accession>A0A6G9IEY4</accession>
<sequence length="182" mass="20555">MMSENTDYEQLNEQLKSYGIGMNASELHGFITGMLAGGNKDDSWKTLLNDMVNDGQPLVGRLAELTQKCYESTKEHLEGSEFDFQILLSERDLFTQIDDLVGWVNHYLLGLGLVQPQLTKVKGDVKEAINDLRQITALGYDAEEDDPEDLAYAFEEVSEYVRVAVMLCHDEFTDEHSSNTVH</sequence>
<evidence type="ECO:0000313" key="3">
    <source>
        <dbReference type="Proteomes" id="UP000501168"/>
    </source>
</evidence>
<dbReference type="SUPFAM" id="SSF101327">
    <property type="entry name" value="YgfB-like"/>
    <property type="match status" value="1"/>
</dbReference>
<dbReference type="Proteomes" id="UP000501168">
    <property type="component" value="Chromosome"/>
</dbReference>
<reference evidence="2 3" key="1">
    <citation type="submission" date="2020-03" db="EMBL/GenBank/DDBJ databases">
        <title>Complete genome sequence of Orbus sp. IPMB12 (BCRC 80908).</title>
        <authorList>
            <person name="Lo W.-S."/>
            <person name="Chang T.-H."/>
            <person name="Kuo C.-H."/>
        </authorList>
    </citation>
    <scope>NUCLEOTIDE SEQUENCE [LARGE SCALE GENOMIC DNA]</scope>
    <source>
        <strain evidence="2 3">IPMB12</strain>
    </source>
</reference>
<dbReference type="AlphaFoldDB" id="A0A6G9IEY4"/>
<gene>
    <name evidence="2" type="ORF">IPMB12_03385</name>
</gene>
<dbReference type="Gene3D" id="1.20.120.740">
    <property type="entry name" value="YgfB uncharacterised protein family UPF0149, PF03695"/>
    <property type="match status" value="1"/>
</dbReference>
<dbReference type="NCBIfam" id="TIGR02292">
    <property type="entry name" value="ygfB_yecA"/>
    <property type="match status" value="1"/>
</dbReference>
<comment type="similarity">
    <text evidence="1">Belongs to the UPF0149 family.</text>
</comment>
<dbReference type="InParanoid" id="A0A6G9IEY4"/>
<dbReference type="Pfam" id="PF03695">
    <property type="entry name" value="UPF0149"/>
    <property type="match status" value="1"/>
</dbReference>
<evidence type="ECO:0000313" key="2">
    <source>
        <dbReference type="EMBL" id="QIQ22382.1"/>
    </source>
</evidence>
<evidence type="ECO:0000256" key="1">
    <source>
        <dbReference type="ARBA" id="ARBA00038308"/>
    </source>
</evidence>
<dbReference type="InterPro" id="IPR036255">
    <property type="entry name" value="YgfB-like_sf"/>
</dbReference>
<proteinExistence type="inferred from homology"/>
<dbReference type="PANTHER" id="PTHR37528">
    <property type="entry name" value="UPF0149 PROTEIN YGFB"/>
    <property type="match status" value="1"/>
</dbReference>
<dbReference type="FunCoup" id="A0A6G9IEY4">
    <property type="interactions" value="50"/>
</dbReference>
<dbReference type="KEGG" id="orb:IPMB12_03385"/>
<dbReference type="NCBIfam" id="NF002477">
    <property type="entry name" value="PRK01736.1"/>
    <property type="match status" value="1"/>
</dbReference>
<organism evidence="2 3">
    <name type="scientific">Zophobihabitans entericus</name>
    <dbReference type="NCBI Taxonomy" id="1635327"/>
    <lineage>
        <taxon>Bacteria</taxon>
        <taxon>Pseudomonadati</taxon>
        <taxon>Pseudomonadota</taxon>
        <taxon>Gammaproteobacteria</taxon>
        <taxon>Orbales</taxon>
        <taxon>Orbaceae</taxon>
        <taxon>Zophobihabitans</taxon>
    </lineage>
</organism>
<name>A0A6G9IEY4_9GAMM</name>
<keyword evidence="3" id="KW-1185">Reference proteome</keyword>
<dbReference type="PANTHER" id="PTHR37528:SF1">
    <property type="entry name" value="UPF0149 PROTEIN YGFB"/>
    <property type="match status" value="1"/>
</dbReference>
<protein>
    <submittedName>
        <fullName evidence="2">YecA family protein</fullName>
    </submittedName>
</protein>
<dbReference type="GO" id="GO:0005829">
    <property type="term" value="C:cytosol"/>
    <property type="evidence" value="ECO:0007669"/>
    <property type="project" value="TreeGrafter"/>
</dbReference>